<dbReference type="InterPro" id="IPR001387">
    <property type="entry name" value="Cro/C1-type_HTH"/>
</dbReference>
<reference evidence="3 4" key="1">
    <citation type="submission" date="2016-10" db="EMBL/GenBank/DDBJ databases">
        <authorList>
            <person name="de Groot N.N."/>
        </authorList>
    </citation>
    <scope>NUCLEOTIDE SEQUENCE [LARGE SCALE GENOMIC DNA]</scope>
    <source>
        <strain evidence="3 4">DSM 25294</strain>
    </source>
</reference>
<name>A0A1G8ZJ36_9RHOB</name>
<feature type="coiled-coil region" evidence="1">
    <location>
        <begin position="95"/>
        <end position="129"/>
    </location>
</feature>
<dbReference type="Pfam" id="PF01381">
    <property type="entry name" value="HTH_3"/>
    <property type="match status" value="1"/>
</dbReference>
<dbReference type="Proteomes" id="UP000199382">
    <property type="component" value="Unassembled WGS sequence"/>
</dbReference>
<gene>
    <name evidence="3" type="ORF">SAMN04488026_103250</name>
</gene>
<evidence type="ECO:0000259" key="2">
    <source>
        <dbReference type="PROSITE" id="PS50943"/>
    </source>
</evidence>
<dbReference type="SMART" id="SM00530">
    <property type="entry name" value="HTH_XRE"/>
    <property type="match status" value="1"/>
</dbReference>
<dbReference type="CDD" id="cd00093">
    <property type="entry name" value="HTH_XRE"/>
    <property type="match status" value="1"/>
</dbReference>
<accession>A0A1G8ZJ36</accession>
<proteinExistence type="predicted"/>
<dbReference type="InterPro" id="IPR010982">
    <property type="entry name" value="Lambda_DNA-bd_dom_sf"/>
</dbReference>
<keyword evidence="4" id="KW-1185">Reference proteome</keyword>
<dbReference type="AlphaFoldDB" id="A0A1G8ZJ36"/>
<keyword evidence="1" id="KW-0175">Coiled coil</keyword>
<dbReference type="OrthoDB" id="5659783at2"/>
<dbReference type="RefSeq" id="WP_093157896.1">
    <property type="nucleotide sequence ID" value="NZ_FNEK01000032.1"/>
</dbReference>
<dbReference type="STRING" id="571298.SAMN04488026_103250"/>
<evidence type="ECO:0000313" key="3">
    <source>
        <dbReference type="EMBL" id="SDK15132.1"/>
    </source>
</evidence>
<dbReference type="SUPFAM" id="SSF47413">
    <property type="entry name" value="lambda repressor-like DNA-binding domains"/>
    <property type="match status" value="1"/>
</dbReference>
<dbReference type="PROSITE" id="PS50943">
    <property type="entry name" value="HTH_CROC1"/>
    <property type="match status" value="1"/>
</dbReference>
<dbReference type="EMBL" id="FNEK01000032">
    <property type="protein sequence ID" value="SDK15132.1"/>
    <property type="molecule type" value="Genomic_DNA"/>
</dbReference>
<dbReference type="Gene3D" id="1.10.260.40">
    <property type="entry name" value="lambda repressor-like DNA-binding domains"/>
    <property type="match status" value="1"/>
</dbReference>
<evidence type="ECO:0000313" key="4">
    <source>
        <dbReference type="Proteomes" id="UP000199382"/>
    </source>
</evidence>
<protein>
    <submittedName>
        <fullName evidence="3">Helix-turn-helix</fullName>
    </submittedName>
</protein>
<feature type="domain" description="HTH cro/C1-type" evidence="2">
    <location>
        <begin position="19"/>
        <end position="73"/>
    </location>
</feature>
<organism evidence="3 4">
    <name type="scientific">Aliiruegeria lutimaris</name>
    <dbReference type="NCBI Taxonomy" id="571298"/>
    <lineage>
        <taxon>Bacteria</taxon>
        <taxon>Pseudomonadati</taxon>
        <taxon>Pseudomonadota</taxon>
        <taxon>Alphaproteobacteria</taxon>
        <taxon>Rhodobacterales</taxon>
        <taxon>Roseobacteraceae</taxon>
        <taxon>Aliiruegeria</taxon>
    </lineage>
</organism>
<evidence type="ECO:0000256" key="1">
    <source>
        <dbReference type="SAM" id="Coils"/>
    </source>
</evidence>
<sequence>MEDKTDWYGAETATFGDRVAGAREALGLDQAGLARRLGVKLKTVRGWEEDLSEPRANKLQMLSGVLGVSLMWLLNGEGEGLEGPAEEEATLVPEVRSLLLELRQIRAEVDDAADRLARVEKRLRTALLEATEE</sequence>
<dbReference type="GO" id="GO:0003677">
    <property type="term" value="F:DNA binding"/>
    <property type="evidence" value="ECO:0007669"/>
    <property type="project" value="InterPro"/>
</dbReference>